<proteinExistence type="predicted"/>
<dbReference type="InterPro" id="IPR006094">
    <property type="entry name" value="Oxid_FAD_bind_N"/>
</dbReference>
<dbReference type="SUPFAM" id="SSF56176">
    <property type="entry name" value="FAD-binding/transporter-associated domain-like"/>
    <property type="match status" value="1"/>
</dbReference>
<evidence type="ECO:0000313" key="5">
    <source>
        <dbReference type="Proteomes" id="UP000238801"/>
    </source>
</evidence>
<dbReference type="InterPro" id="IPR016169">
    <property type="entry name" value="FAD-bd_PCMH_sub2"/>
</dbReference>
<dbReference type="OrthoDB" id="9811557at2"/>
<keyword evidence="1" id="KW-0285">Flavoprotein</keyword>
<dbReference type="InterPro" id="IPR016164">
    <property type="entry name" value="FAD-linked_Oxase-like_C"/>
</dbReference>
<name>A0A2T0X1J0_9RHOB</name>
<evidence type="ECO:0000256" key="1">
    <source>
        <dbReference type="ARBA" id="ARBA00022630"/>
    </source>
</evidence>
<dbReference type="EMBL" id="PVTT01000002">
    <property type="protein sequence ID" value="PRY92724.1"/>
    <property type="molecule type" value="Genomic_DNA"/>
</dbReference>
<feature type="domain" description="FAD-binding PCMH-type" evidence="3">
    <location>
        <begin position="1"/>
        <end position="172"/>
    </location>
</feature>
<protein>
    <submittedName>
        <fullName evidence="4">Glycolate oxidase FAD binding subunit</fullName>
    </submittedName>
</protein>
<keyword evidence="5" id="KW-1185">Reference proteome</keyword>
<dbReference type="GO" id="GO:0071949">
    <property type="term" value="F:FAD binding"/>
    <property type="evidence" value="ECO:0007669"/>
    <property type="project" value="InterPro"/>
</dbReference>
<dbReference type="PANTHER" id="PTHR11748:SF103">
    <property type="entry name" value="GLYCOLATE OXIDASE SUBUNIT GLCE"/>
    <property type="match status" value="1"/>
</dbReference>
<comment type="caution">
    <text evidence="4">The sequence shown here is derived from an EMBL/GenBank/DDBJ whole genome shotgun (WGS) entry which is preliminary data.</text>
</comment>
<dbReference type="InterPro" id="IPR016166">
    <property type="entry name" value="FAD-bd_PCMH"/>
</dbReference>
<accession>A0A2T0X1J0</accession>
<gene>
    <name evidence="4" type="ORF">BCF33_1578</name>
</gene>
<dbReference type="InterPro" id="IPR036318">
    <property type="entry name" value="FAD-bd_PCMH-like_sf"/>
</dbReference>
<dbReference type="Gene3D" id="3.30.465.10">
    <property type="match status" value="1"/>
</dbReference>
<dbReference type="RefSeq" id="WP_106160398.1">
    <property type="nucleotide sequence ID" value="NZ_PVTT01000002.1"/>
</dbReference>
<organism evidence="4 5">
    <name type="scientific">Hasllibacter halocynthiae</name>
    <dbReference type="NCBI Taxonomy" id="595589"/>
    <lineage>
        <taxon>Bacteria</taxon>
        <taxon>Pseudomonadati</taxon>
        <taxon>Pseudomonadota</taxon>
        <taxon>Alphaproteobacteria</taxon>
        <taxon>Rhodobacterales</taxon>
        <taxon>Roseobacteraceae</taxon>
        <taxon>Hasllibacter</taxon>
    </lineage>
</organism>
<dbReference type="PANTHER" id="PTHR11748">
    <property type="entry name" value="D-LACTATE DEHYDROGENASE"/>
    <property type="match status" value="1"/>
</dbReference>
<dbReference type="Pfam" id="PF01565">
    <property type="entry name" value="FAD_binding_4"/>
    <property type="match status" value="1"/>
</dbReference>
<evidence type="ECO:0000259" key="3">
    <source>
        <dbReference type="PROSITE" id="PS51387"/>
    </source>
</evidence>
<dbReference type="SUPFAM" id="SSF55103">
    <property type="entry name" value="FAD-linked oxidases, C-terminal domain"/>
    <property type="match status" value="1"/>
</dbReference>
<dbReference type="Proteomes" id="UP000238801">
    <property type="component" value="Unassembled WGS sequence"/>
</dbReference>
<sequence length="364" mass="37408">MTRPATEDELAEAIRGANGPLRVVGGGTRGMAPGGEPLETGALSGVTLHEPGALTLVAQAGTPLAVVNETLREAGQCLPFEPMDHRPLLGTAGEPTIGGVVGGGVSGPRRVRAGACRDALIGVRLVTGEGRAVKSGGRVMKNVTGYDLAKLACGARGTLGVLTEVAFKVLPLPADMRTLAREVRGAPEAAALMSRALASPYEVTGAAWDGARVLLRVEGLEGSVAYRAGKLGDLVEAEPLAEDPWAAVRDAKAVAGAGDLWRVHVRPSDAPAVLDRVPHERALLDWGGGLVWLRTAPGTDVRALMGVPGHATCLRGAAPPLHPPAAGIAALEEGLRRRFDPRGLFRGGPLRREGPGAARAMAAP</sequence>
<reference evidence="4 5" key="1">
    <citation type="submission" date="2018-03" db="EMBL/GenBank/DDBJ databases">
        <title>Genomic Encyclopedia of Archaeal and Bacterial Type Strains, Phase II (KMG-II): from individual species to whole genera.</title>
        <authorList>
            <person name="Goeker M."/>
        </authorList>
    </citation>
    <scope>NUCLEOTIDE SEQUENCE [LARGE SCALE GENOMIC DNA]</scope>
    <source>
        <strain evidence="4 5">DSM 29318</strain>
    </source>
</reference>
<dbReference type="PROSITE" id="PS51387">
    <property type="entry name" value="FAD_PCMH"/>
    <property type="match status" value="1"/>
</dbReference>
<keyword evidence="2" id="KW-0274">FAD</keyword>
<evidence type="ECO:0000256" key="2">
    <source>
        <dbReference type="ARBA" id="ARBA00022827"/>
    </source>
</evidence>
<dbReference type="AlphaFoldDB" id="A0A2T0X1J0"/>
<evidence type="ECO:0000313" key="4">
    <source>
        <dbReference type="EMBL" id="PRY92724.1"/>
    </source>
</evidence>
<dbReference type="GO" id="GO:0003824">
    <property type="term" value="F:catalytic activity"/>
    <property type="evidence" value="ECO:0007669"/>
    <property type="project" value="InterPro"/>
</dbReference>